<keyword evidence="3" id="KW-1185">Reference proteome</keyword>
<evidence type="ECO:0000313" key="2">
    <source>
        <dbReference type="EMBL" id="MBD2736848.1"/>
    </source>
</evidence>
<keyword evidence="1" id="KW-0732">Signal</keyword>
<name>A0ABR8KD96_9NOSO</name>
<organism evidence="2 3">
    <name type="scientific">Nostoc paludosum FACHB-159</name>
    <dbReference type="NCBI Taxonomy" id="2692908"/>
    <lineage>
        <taxon>Bacteria</taxon>
        <taxon>Bacillati</taxon>
        <taxon>Cyanobacteriota</taxon>
        <taxon>Cyanophyceae</taxon>
        <taxon>Nostocales</taxon>
        <taxon>Nostocaceae</taxon>
        <taxon>Nostoc</taxon>
    </lineage>
</organism>
<evidence type="ECO:0000256" key="1">
    <source>
        <dbReference type="SAM" id="SignalP"/>
    </source>
</evidence>
<dbReference type="Proteomes" id="UP000637383">
    <property type="component" value="Unassembled WGS sequence"/>
</dbReference>
<feature type="signal peptide" evidence="1">
    <location>
        <begin position="1"/>
        <end position="23"/>
    </location>
</feature>
<feature type="chain" id="PRO_5045209538" evidence="1">
    <location>
        <begin position="24"/>
        <end position="137"/>
    </location>
</feature>
<comment type="caution">
    <text evidence="2">The sequence shown here is derived from an EMBL/GenBank/DDBJ whole genome shotgun (WGS) entry which is preliminary data.</text>
</comment>
<dbReference type="EMBL" id="JACJTU010000024">
    <property type="protein sequence ID" value="MBD2736848.1"/>
    <property type="molecule type" value="Genomic_DNA"/>
</dbReference>
<evidence type="ECO:0000313" key="3">
    <source>
        <dbReference type="Proteomes" id="UP000637383"/>
    </source>
</evidence>
<protein>
    <submittedName>
        <fullName evidence="2">Uncharacterized protein</fullName>
    </submittedName>
</protein>
<reference evidence="2 3" key="1">
    <citation type="journal article" date="2020" name="ISME J.">
        <title>Comparative genomics reveals insights into cyanobacterial evolution and habitat adaptation.</title>
        <authorList>
            <person name="Chen M.Y."/>
            <person name="Teng W.K."/>
            <person name="Zhao L."/>
            <person name="Hu C.X."/>
            <person name="Zhou Y.K."/>
            <person name="Han B.P."/>
            <person name="Song L.R."/>
            <person name="Shu W.S."/>
        </authorList>
    </citation>
    <scope>NUCLEOTIDE SEQUENCE [LARGE SCALE GENOMIC DNA]</scope>
    <source>
        <strain evidence="2 3">FACHB-159</strain>
    </source>
</reference>
<accession>A0ABR8KD96</accession>
<sequence>MKSFSIPLIVMMSALALPQSAYGNEENVPNATGDAYGGLRQRNEAQALLTQPASINTKWRNFSGQTFNLRPTSQSISGVQDQECAKINPLEILNNPESFFKECPQLTNARRNQNYEPVEYFKVPKLDSGIKLTVTQF</sequence>
<gene>
    <name evidence="2" type="ORF">H6H03_23655</name>
</gene>
<proteinExistence type="predicted"/>